<feature type="transmembrane region" description="Helical" evidence="7">
    <location>
        <begin position="12"/>
        <end position="34"/>
    </location>
</feature>
<evidence type="ECO:0000256" key="5">
    <source>
        <dbReference type="ARBA" id="ARBA00022989"/>
    </source>
</evidence>
<gene>
    <name evidence="9" type="ordered locus">AOLE_06175</name>
</gene>
<proteinExistence type="predicted"/>
<feature type="transmembrane region" description="Helical" evidence="7">
    <location>
        <begin position="172"/>
        <end position="190"/>
    </location>
</feature>
<feature type="domain" description="Major facilitator superfamily (MFS) profile" evidence="8">
    <location>
        <begin position="19"/>
        <end position="400"/>
    </location>
</feature>
<evidence type="ECO:0000313" key="9">
    <source>
        <dbReference type="EMBL" id="ADI90130.1"/>
    </source>
</evidence>
<feature type="transmembrane region" description="Helical" evidence="7">
    <location>
        <begin position="281"/>
        <end position="301"/>
    </location>
</feature>
<keyword evidence="5 7" id="KW-1133">Transmembrane helix</keyword>
<feature type="transmembrane region" description="Helical" evidence="7">
    <location>
        <begin position="343"/>
        <end position="365"/>
    </location>
</feature>
<dbReference type="PANTHER" id="PTHR23517">
    <property type="entry name" value="RESISTANCE PROTEIN MDTM, PUTATIVE-RELATED-RELATED"/>
    <property type="match status" value="1"/>
</dbReference>
<feature type="transmembrane region" description="Helical" evidence="7">
    <location>
        <begin position="145"/>
        <end position="166"/>
    </location>
</feature>
<keyword evidence="4 7" id="KW-0812">Transmembrane</keyword>
<comment type="subcellular location">
    <subcellularLocation>
        <location evidence="1">Cell membrane</location>
        <topology evidence="1">Multi-pass membrane protein</topology>
    </subcellularLocation>
</comment>
<feature type="transmembrane region" description="Helical" evidence="7">
    <location>
        <begin position="377"/>
        <end position="394"/>
    </location>
</feature>
<dbReference type="AlphaFoldDB" id="A0AAN0P7A9"/>
<dbReference type="InterPro" id="IPR020846">
    <property type="entry name" value="MFS_dom"/>
</dbReference>
<dbReference type="EMBL" id="CP002080">
    <property type="protein sequence ID" value="ADI90130.1"/>
    <property type="molecule type" value="Genomic_DNA"/>
</dbReference>
<reference evidence="9 10" key="1">
    <citation type="journal article" date="2010" name="J. Bacteriol.">
        <title>Complete genome sequence of the diesel-degrading Acinetobacter sp. strain DR1.</title>
        <authorList>
            <person name="Jung J."/>
            <person name="Baek J.H."/>
            <person name="Park W."/>
        </authorList>
    </citation>
    <scope>NUCLEOTIDE SEQUENCE [LARGE SCALE GENOMIC DNA]</scope>
    <source>
        <strain evidence="10">JCM 16667 / KCTC 23045 / DR1</strain>
    </source>
</reference>
<feature type="transmembrane region" description="Helical" evidence="7">
    <location>
        <begin position="253"/>
        <end position="274"/>
    </location>
</feature>
<dbReference type="Pfam" id="PF07690">
    <property type="entry name" value="MFS_1"/>
    <property type="match status" value="1"/>
</dbReference>
<evidence type="ECO:0000256" key="6">
    <source>
        <dbReference type="ARBA" id="ARBA00023136"/>
    </source>
</evidence>
<feature type="transmembrane region" description="Helical" evidence="7">
    <location>
        <begin position="218"/>
        <end position="241"/>
    </location>
</feature>
<protein>
    <submittedName>
        <fullName evidence="9">Mutlidrug resistance protein</fullName>
    </submittedName>
</protein>
<organism evidence="9 10">
    <name type="scientific">Acinetobacter oleivorans (strain JCM 16667 / KCTC 23045 / DR1)</name>
    <dbReference type="NCBI Taxonomy" id="436717"/>
    <lineage>
        <taxon>Bacteria</taxon>
        <taxon>Pseudomonadati</taxon>
        <taxon>Pseudomonadota</taxon>
        <taxon>Gammaproteobacteria</taxon>
        <taxon>Moraxellales</taxon>
        <taxon>Moraxellaceae</taxon>
        <taxon>Acinetobacter</taxon>
    </lineage>
</organism>
<evidence type="ECO:0000313" key="10">
    <source>
        <dbReference type="Proteomes" id="UP000000392"/>
    </source>
</evidence>
<keyword evidence="2" id="KW-0813">Transport</keyword>
<sequence>MNNSSSKRSGSVFQLDSTVALTLNTITLMTFMAASSAPTPLYRLYQQIWQFSPVILTLIFATYAFTLLASLLIIGSLSDYIGRRPVIISAIFLQIASMSFFLFASDVSMLFIARGLQGIATGLAVSAIGAAILDFSKHHGSLINSIAPMVGMAVGVFITCFILQFSAQPLHLVFELLCVLFALELILSFFNPETVRKRSGALASLKPNMAIPHQARGALLSISPINIALWMVSGFFLSLMPSLLAKIFQTSSAWLNGSMFMALALSGAAGILTLRKSTNFRILLTGTLSIIIGATVLFLAINFTSAVILLIGSIITGVGFGTAFMGAIRTVMPLALPEERAGLMAAFFVESYLAFSVPAILAGYFVGKIGLMNSANIYMSLIIGLALIALVMIFKNIKSK</sequence>
<dbReference type="GeneID" id="9381663"/>
<dbReference type="PROSITE" id="PS50850">
    <property type="entry name" value="MFS"/>
    <property type="match status" value="1"/>
</dbReference>
<feature type="transmembrane region" description="Helical" evidence="7">
    <location>
        <begin position="54"/>
        <end position="74"/>
    </location>
</feature>
<dbReference type="PANTHER" id="PTHR23517:SF13">
    <property type="entry name" value="MAJOR FACILITATOR SUPERFAMILY MFS_1"/>
    <property type="match status" value="1"/>
</dbReference>
<accession>A0AAN0P7A9</accession>
<keyword evidence="6 7" id="KW-0472">Membrane</keyword>
<keyword evidence="3" id="KW-1003">Cell membrane</keyword>
<feature type="transmembrane region" description="Helical" evidence="7">
    <location>
        <begin position="111"/>
        <end position="133"/>
    </location>
</feature>
<dbReference type="SUPFAM" id="SSF103473">
    <property type="entry name" value="MFS general substrate transporter"/>
    <property type="match status" value="1"/>
</dbReference>
<dbReference type="InterPro" id="IPR011701">
    <property type="entry name" value="MFS"/>
</dbReference>
<dbReference type="InterPro" id="IPR050171">
    <property type="entry name" value="MFS_Transporters"/>
</dbReference>
<dbReference type="Gene3D" id="1.20.1250.20">
    <property type="entry name" value="MFS general substrate transporter like domains"/>
    <property type="match status" value="1"/>
</dbReference>
<dbReference type="KEGG" id="acd:AOLE_06175"/>
<dbReference type="InterPro" id="IPR036259">
    <property type="entry name" value="MFS_trans_sf"/>
</dbReference>
<evidence type="ECO:0000256" key="7">
    <source>
        <dbReference type="SAM" id="Phobius"/>
    </source>
</evidence>
<evidence type="ECO:0000256" key="3">
    <source>
        <dbReference type="ARBA" id="ARBA00022475"/>
    </source>
</evidence>
<evidence type="ECO:0000256" key="2">
    <source>
        <dbReference type="ARBA" id="ARBA00022448"/>
    </source>
</evidence>
<feature type="transmembrane region" description="Helical" evidence="7">
    <location>
        <begin position="86"/>
        <end position="105"/>
    </location>
</feature>
<dbReference type="GO" id="GO:0022857">
    <property type="term" value="F:transmembrane transporter activity"/>
    <property type="evidence" value="ECO:0007669"/>
    <property type="project" value="InterPro"/>
</dbReference>
<feature type="transmembrane region" description="Helical" evidence="7">
    <location>
        <begin position="307"/>
        <end position="331"/>
    </location>
</feature>
<evidence type="ECO:0000259" key="8">
    <source>
        <dbReference type="PROSITE" id="PS50850"/>
    </source>
</evidence>
<dbReference type="Proteomes" id="UP000000392">
    <property type="component" value="Chromosome"/>
</dbReference>
<dbReference type="GO" id="GO:0005886">
    <property type="term" value="C:plasma membrane"/>
    <property type="evidence" value="ECO:0007669"/>
    <property type="project" value="UniProtKB-SubCell"/>
</dbReference>
<evidence type="ECO:0000256" key="1">
    <source>
        <dbReference type="ARBA" id="ARBA00004651"/>
    </source>
</evidence>
<evidence type="ECO:0000256" key="4">
    <source>
        <dbReference type="ARBA" id="ARBA00022692"/>
    </source>
</evidence>
<dbReference type="RefSeq" id="WP_013197319.1">
    <property type="nucleotide sequence ID" value="NC_014259.1"/>
</dbReference>
<name>A0AAN0P7A9_ACISD</name>